<evidence type="ECO:0000313" key="2">
    <source>
        <dbReference type="EMBL" id="ETO91754.1"/>
    </source>
</evidence>
<dbReference type="STRING" id="1401685.P857_928"/>
<feature type="domain" description="MACPF" evidence="1">
    <location>
        <begin position="173"/>
        <end position="349"/>
    </location>
</feature>
<keyword evidence="3" id="KW-1185">Reference proteome</keyword>
<dbReference type="AlphaFoldDB" id="W2V0J6"/>
<evidence type="ECO:0000313" key="3">
    <source>
        <dbReference type="Proteomes" id="UP000018951"/>
    </source>
</evidence>
<dbReference type="Pfam" id="PF01823">
    <property type="entry name" value="MACPF"/>
    <property type="match status" value="1"/>
</dbReference>
<evidence type="ECO:0000259" key="1">
    <source>
        <dbReference type="Pfam" id="PF01823"/>
    </source>
</evidence>
<organism evidence="2 3">
    <name type="scientific">Candidatus Xenolissoclinum pacificiensis L6</name>
    <dbReference type="NCBI Taxonomy" id="1401685"/>
    <lineage>
        <taxon>Bacteria</taxon>
        <taxon>Pseudomonadati</taxon>
        <taxon>Pseudomonadota</taxon>
        <taxon>Alphaproteobacteria</taxon>
        <taxon>Rickettsiales</taxon>
        <taxon>Anaplasmataceae</taxon>
        <taxon>Candidatus Xenolissoclinum</taxon>
    </lineage>
</organism>
<proteinExistence type="predicted"/>
<name>W2V0J6_9RICK</name>
<comment type="caution">
    <text evidence="2">The sequence shown here is derived from an EMBL/GenBank/DDBJ whole genome shotgun (WGS) entry which is preliminary data.</text>
</comment>
<dbReference type="EMBL" id="AXCJ01000001">
    <property type="protein sequence ID" value="ETO91754.1"/>
    <property type="molecule type" value="Genomic_DNA"/>
</dbReference>
<sequence length="615" mass="70664">MKVYKRDSQLIVIADINKDLRDIASDNPNLLSDMCGEISEDDPNLLSDMCGEISEDDNYSREVGRVVPSYVKDLAVNFGRTFDITKVDCGDVVGSLSQNAVYDISFTEVSSGEYRLPGYLQYFDLPMEYSYSTRIATSHYELCRKVRNDLRLNYDIDVRSRLDDLIEKDFEVLSFSELIVRSAVFRITDNNITRVVPLQHDFVQDVMQLDINNIDTFKNFVLKYGTHYVTRFSIGGSISQMLRISPEEVASMVYQDASFARTVQEFFLLSEPMFGDVDCLSNCAKQTHGVLLVTGGRDLPERSSDGLLKIVKWMSSIENKYMHPIMVEVQWLYILLNSDYFPDDPDILVKGRMLENIMHEYVNLDVDKYALQTLDTCLLQGMTSTHGSLFLNICDDTWKGELDNTNLVISNNPIYSSNEKDRLLDVSFAQDQAETVAGKLINYNNNIRFLAVSPFPQYPQNQHFFSGMLIAVNKDDSRYTANLVDMKKYLFVMNVDIYGVPDFTINAERFLWSWKIEPGIDSTIWESAHPNTLQYGQCVRFYIFSGRRKFWLGSDEEVYKADIGNVKQKSDALVESTFMHDFSKEGFLKIQRSREEAIVVRLYITEDRKNTAQSN</sequence>
<dbReference type="Proteomes" id="UP000018951">
    <property type="component" value="Unassembled WGS sequence"/>
</dbReference>
<dbReference type="InterPro" id="IPR020864">
    <property type="entry name" value="MACPF"/>
</dbReference>
<accession>W2V0J6</accession>
<protein>
    <submittedName>
        <fullName evidence="2">MAC/Perforin domain protein</fullName>
    </submittedName>
</protein>
<gene>
    <name evidence="2" type="ORF">P857_928</name>
</gene>
<reference evidence="2 3" key="1">
    <citation type="journal article" date="2013" name="PLoS ONE">
        <title>Bacterial endosymbiosis in a chordate host: long-term co-evolution and conservation of secondary metabolism.</title>
        <authorList>
            <person name="Kwan J.C."/>
            <person name="Schmidt E.W."/>
        </authorList>
    </citation>
    <scope>NUCLEOTIDE SEQUENCE [LARGE SCALE GENOMIC DNA]</scope>
    <source>
        <strain evidence="3">L6</strain>
    </source>
</reference>